<dbReference type="Proteomes" id="UP000184603">
    <property type="component" value="Unassembled WGS sequence"/>
</dbReference>
<proteinExistence type="predicted"/>
<evidence type="ECO:0000313" key="2">
    <source>
        <dbReference type="Proteomes" id="UP000184603"/>
    </source>
</evidence>
<organism evidence="1 2">
    <name type="scientific">Desulfopila aestuarii DSM 18488</name>
    <dbReference type="NCBI Taxonomy" id="1121416"/>
    <lineage>
        <taxon>Bacteria</taxon>
        <taxon>Pseudomonadati</taxon>
        <taxon>Thermodesulfobacteriota</taxon>
        <taxon>Desulfobulbia</taxon>
        <taxon>Desulfobulbales</taxon>
        <taxon>Desulfocapsaceae</taxon>
        <taxon>Desulfopila</taxon>
    </lineage>
</organism>
<reference evidence="1 2" key="1">
    <citation type="submission" date="2016-12" db="EMBL/GenBank/DDBJ databases">
        <authorList>
            <person name="Song W.-J."/>
            <person name="Kurnit D.M."/>
        </authorList>
    </citation>
    <scope>NUCLEOTIDE SEQUENCE [LARGE SCALE GENOMIC DNA]</scope>
    <source>
        <strain evidence="1 2">DSM 18488</strain>
    </source>
</reference>
<dbReference type="OrthoDB" id="5432515at2"/>
<keyword evidence="2" id="KW-1185">Reference proteome</keyword>
<dbReference type="EMBL" id="FRFE01000014">
    <property type="protein sequence ID" value="SHO49518.1"/>
    <property type="molecule type" value="Genomic_DNA"/>
</dbReference>
<evidence type="ECO:0000313" key="1">
    <source>
        <dbReference type="EMBL" id="SHO49518.1"/>
    </source>
</evidence>
<accession>A0A1M7YAF9</accession>
<dbReference type="AlphaFoldDB" id="A0A1M7YAF9"/>
<protein>
    <submittedName>
        <fullName evidence="1">Uncharacterized protein</fullName>
    </submittedName>
</protein>
<dbReference type="RefSeq" id="WP_073614219.1">
    <property type="nucleotide sequence ID" value="NZ_FRFE01000014.1"/>
</dbReference>
<sequence>MKIAIDKNVVEITPENDNEAKQLDALWKVVVDCNSTNKKLVPIGEFVPVKSTLARFAIEN</sequence>
<name>A0A1M7YAF9_9BACT</name>
<gene>
    <name evidence="1" type="ORF">SAMN02745220_02876</name>
</gene>